<evidence type="ECO:0000313" key="3">
    <source>
        <dbReference type="Proteomes" id="UP000234681"/>
    </source>
</evidence>
<evidence type="ECO:0000256" key="1">
    <source>
        <dbReference type="SAM" id="SignalP"/>
    </source>
</evidence>
<accession>A6JP46</accession>
<feature type="chain" id="PRO_5039942774" evidence="1">
    <location>
        <begin position="17"/>
        <end position="44"/>
    </location>
</feature>
<evidence type="ECO:0000313" key="2">
    <source>
        <dbReference type="EMBL" id="EDL93718.1"/>
    </source>
</evidence>
<dbReference type="Proteomes" id="UP000234681">
    <property type="component" value="Chromosome 1"/>
</dbReference>
<feature type="signal peptide" evidence="1">
    <location>
        <begin position="1"/>
        <end position="16"/>
    </location>
</feature>
<dbReference type="EMBL" id="CH473994">
    <property type="protein sequence ID" value="EDL93718.1"/>
    <property type="molecule type" value="Genomic_DNA"/>
</dbReference>
<reference evidence="3" key="1">
    <citation type="submission" date="2005-09" db="EMBL/GenBank/DDBJ databases">
        <authorList>
            <person name="Mural R.J."/>
            <person name="Li P.W."/>
            <person name="Adams M.D."/>
            <person name="Amanatides P.G."/>
            <person name="Baden-Tillson H."/>
            <person name="Barnstead M."/>
            <person name="Chin S.H."/>
            <person name="Dew I."/>
            <person name="Evans C.A."/>
            <person name="Ferriera S."/>
            <person name="Flanigan M."/>
            <person name="Fosler C."/>
            <person name="Glodek A."/>
            <person name="Gu Z."/>
            <person name="Holt R.A."/>
            <person name="Jennings D."/>
            <person name="Kraft C.L."/>
            <person name="Lu F."/>
            <person name="Nguyen T."/>
            <person name="Nusskern D.R."/>
            <person name="Pfannkoch C.M."/>
            <person name="Sitter C."/>
            <person name="Sutton G.G."/>
            <person name="Venter J.C."/>
            <person name="Wang Z."/>
            <person name="Woodage T."/>
            <person name="Zheng X.H."/>
            <person name="Zhong F."/>
        </authorList>
    </citation>
    <scope>NUCLEOTIDE SEQUENCE [LARGE SCALE GENOMIC DNA]</scope>
    <source>
        <strain>BN</strain>
        <strain evidence="3">Sprague-Dawley</strain>
    </source>
</reference>
<dbReference type="AlphaFoldDB" id="A6JP46"/>
<gene>
    <name evidence="2" type="ORF">rCG_57271</name>
</gene>
<keyword evidence="1" id="KW-0732">Signal</keyword>
<organism evidence="2 3">
    <name type="scientific">Rattus norvegicus</name>
    <name type="common">Rat</name>
    <dbReference type="NCBI Taxonomy" id="10116"/>
    <lineage>
        <taxon>Eukaryota</taxon>
        <taxon>Metazoa</taxon>
        <taxon>Chordata</taxon>
        <taxon>Craniata</taxon>
        <taxon>Vertebrata</taxon>
        <taxon>Euteleostomi</taxon>
        <taxon>Mammalia</taxon>
        <taxon>Eutheria</taxon>
        <taxon>Euarchontoglires</taxon>
        <taxon>Glires</taxon>
        <taxon>Rodentia</taxon>
        <taxon>Myomorpha</taxon>
        <taxon>Muroidea</taxon>
        <taxon>Muridae</taxon>
        <taxon>Murinae</taxon>
        <taxon>Rattus</taxon>
    </lineage>
</organism>
<name>A6JP46_RAT</name>
<protein>
    <submittedName>
        <fullName evidence="2">RCG57271</fullName>
    </submittedName>
</protein>
<sequence length="44" mass="4882">MHLSLKSHLLLKFVLCMYKCTSICLCVCMCTGEPICAVVFGGER</sequence>
<proteinExistence type="predicted"/>